<evidence type="ECO:0000259" key="15">
    <source>
        <dbReference type="Pfam" id="PF00137"/>
    </source>
</evidence>
<keyword evidence="3 14" id="KW-0813">Transport</keyword>
<dbReference type="GO" id="GO:0045259">
    <property type="term" value="C:proton-transporting ATP synthase complex"/>
    <property type="evidence" value="ECO:0007669"/>
    <property type="project" value="UniProtKB-KW"/>
</dbReference>
<keyword evidence="10 14" id="KW-0446">Lipid-binding</keyword>
<dbReference type="NCBIfam" id="TIGR01260">
    <property type="entry name" value="ATP_synt_c"/>
    <property type="match status" value="1"/>
</dbReference>
<feature type="site" description="Reversibly protonated during proton transport" evidence="14">
    <location>
        <position position="68"/>
    </location>
</feature>
<reference evidence="16 17" key="1">
    <citation type="submission" date="2020-02" db="EMBL/GenBank/DDBJ databases">
        <authorList>
            <person name="Kim M.K."/>
        </authorList>
    </citation>
    <scope>NUCLEOTIDE SEQUENCE [LARGE SCALE GENOMIC DNA]</scope>
    <source>
        <strain evidence="16 17">BT327</strain>
    </source>
</reference>
<dbReference type="Proteomes" id="UP000474777">
    <property type="component" value="Unassembled WGS sequence"/>
</dbReference>
<evidence type="ECO:0000256" key="2">
    <source>
        <dbReference type="ARBA" id="ARBA00006704"/>
    </source>
</evidence>
<comment type="subcellular location">
    <subcellularLocation>
        <location evidence="14">Cell membrane</location>
        <topology evidence="14">Multi-pass membrane protein</topology>
    </subcellularLocation>
    <subcellularLocation>
        <location evidence="1">Membrane</location>
        <topology evidence="1">Multi-pass membrane protein</topology>
    </subcellularLocation>
</comment>
<comment type="function">
    <text evidence="13 14">F(1)F(0) ATP synthase produces ATP from ADP in the presence of a proton or sodium gradient. F-type ATPases consist of two structural domains, F(1) containing the extramembraneous catalytic core and F(0) containing the membrane proton channel, linked together by a central stalk and a peripheral stalk. During catalysis, ATP synthesis in the catalytic domain of F(1) is coupled via a rotary mechanism of the central stalk subunits to proton translocation.</text>
</comment>
<organism evidence="16 17">
    <name type="scientific">Pontibacter burrus</name>
    <dbReference type="NCBI Taxonomy" id="2704466"/>
    <lineage>
        <taxon>Bacteria</taxon>
        <taxon>Pseudomonadati</taxon>
        <taxon>Bacteroidota</taxon>
        <taxon>Cytophagia</taxon>
        <taxon>Cytophagales</taxon>
        <taxon>Hymenobacteraceae</taxon>
        <taxon>Pontibacter</taxon>
    </lineage>
</organism>
<protein>
    <recommendedName>
        <fullName evidence="14">ATP synthase subunit c</fullName>
    </recommendedName>
    <alternativeName>
        <fullName evidence="14">ATP synthase F(0) sector subunit c</fullName>
    </alternativeName>
    <alternativeName>
        <fullName evidence="14">F-type ATPase subunit c</fullName>
        <shortName evidence="14">F-ATPase subunit c</shortName>
    </alternativeName>
    <alternativeName>
        <fullName evidence="14">Lipid-binding protein</fullName>
    </alternativeName>
</protein>
<evidence type="ECO:0000256" key="7">
    <source>
        <dbReference type="ARBA" id="ARBA00022781"/>
    </source>
</evidence>
<evidence type="ECO:0000256" key="11">
    <source>
        <dbReference type="ARBA" id="ARBA00023136"/>
    </source>
</evidence>
<dbReference type="Pfam" id="PF00137">
    <property type="entry name" value="ATP-synt_C"/>
    <property type="match status" value="1"/>
</dbReference>
<gene>
    <name evidence="14 16" type="primary">atpE</name>
    <name evidence="16" type="ORF">GXP69_02530</name>
</gene>
<dbReference type="InterPro" id="IPR020537">
    <property type="entry name" value="ATP_synth_F0_csu_DDCD_BS"/>
</dbReference>
<feature type="domain" description="V-ATPase proteolipid subunit C-like" evidence="15">
    <location>
        <begin position="18"/>
        <end position="81"/>
    </location>
</feature>
<proteinExistence type="inferred from homology"/>
<keyword evidence="11 14" id="KW-0472">Membrane</keyword>
<evidence type="ECO:0000256" key="5">
    <source>
        <dbReference type="ARBA" id="ARBA00022547"/>
    </source>
</evidence>
<keyword evidence="4 14" id="KW-1003">Cell membrane</keyword>
<evidence type="ECO:0000256" key="1">
    <source>
        <dbReference type="ARBA" id="ARBA00004141"/>
    </source>
</evidence>
<dbReference type="FunFam" id="1.20.20.10:FF:000004">
    <property type="entry name" value="ATP synthase subunit c"/>
    <property type="match status" value="1"/>
</dbReference>
<accession>A0A6B3LSR2</accession>
<evidence type="ECO:0000313" key="16">
    <source>
        <dbReference type="EMBL" id="NEM96561.1"/>
    </source>
</evidence>
<dbReference type="GO" id="GO:0046933">
    <property type="term" value="F:proton-transporting ATP synthase activity, rotational mechanism"/>
    <property type="evidence" value="ECO:0007669"/>
    <property type="project" value="UniProtKB-UniRule"/>
</dbReference>
<feature type="transmembrane region" description="Helical" evidence="14">
    <location>
        <begin position="59"/>
        <end position="83"/>
    </location>
</feature>
<dbReference type="PROSITE" id="PS00605">
    <property type="entry name" value="ATPASE_C"/>
    <property type="match status" value="1"/>
</dbReference>
<dbReference type="InterPro" id="IPR038662">
    <property type="entry name" value="ATP_synth_F0_csu_sf"/>
</dbReference>
<evidence type="ECO:0000256" key="3">
    <source>
        <dbReference type="ARBA" id="ARBA00022448"/>
    </source>
</evidence>
<dbReference type="PRINTS" id="PR00124">
    <property type="entry name" value="ATPASEC"/>
</dbReference>
<evidence type="ECO:0000256" key="6">
    <source>
        <dbReference type="ARBA" id="ARBA00022692"/>
    </source>
</evidence>
<comment type="similarity">
    <text evidence="2 14">Belongs to the ATPase C chain family.</text>
</comment>
<evidence type="ECO:0000256" key="9">
    <source>
        <dbReference type="ARBA" id="ARBA00023065"/>
    </source>
</evidence>
<keyword evidence="7 14" id="KW-0375">Hydrogen ion transport</keyword>
<dbReference type="PANTHER" id="PTHR10031:SF0">
    <property type="entry name" value="ATPASE PROTEIN 9"/>
    <property type="match status" value="1"/>
</dbReference>
<name>A0A6B3LSR2_9BACT</name>
<dbReference type="EMBL" id="JAAGWD010000001">
    <property type="protein sequence ID" value="NEM96561.1"/>
    <property type="molecule type" value="Genomic_DNA"/>
</dbReference>
<dbReference type="CDD" id="cd18121">
    <property type="entry name" value="ATP-synt_Fo_c"/>
    <property type="match status" value="1"/>
</dbReference>
<keyword evidence="8 14" id="KW-1133">Transmembrane helix</keyword>
<evidence type="ECO:0000256" key="12">
    <source>
        <dbReference type="ARBA" id="ARBA00023310"/>
    </source>
</evidence>
<evidence type="ECO:0000256" key="10">
    <source>
        <dbReference type="ARBA" id="ARBA00023121"/>
    </source>
</evidence>
<evidence type="ECO:0000313" key="17">
    <source>
        <dbReference type="Proteomes" id="UP000474777"/>
    </source>
</evidence>
<keyword evidence="12 14" id="KW-0066">ATP synthesis</keyword>
<feature type="transmembrane region" description="Helical" evidence="14">
    <location>
        <begin position="15"/>
        <end position="38"/>
    </location>
</feature>
<evidence type="ECO:0000256" key="13">
    <source>
        <dbReference type="ARBA" id="ARBA00025198"/>
    </source>
</evidence>
<dbReference type="GO" id="GO:0008289">
    <property type="term" value="F:lipid binding"/>
    <property type="evidence" value="ECO:0007669"/>
    <property type="project" value="UniProtKB-KW"/>
</dbReference>
<keyword evidence="6 14" id="KW-0812">Transmembrane</keyword>
<keyword evidence="17" id="KW-1185">Reference proteome</keyword>
<comment type="function">
    <text evidence="14">Key component of the F(0) channel; it plays a direct role in translocation across the membrane. A homomeric c-ring of between 10-14 subunits forms the central stalk rotor element with the F(1) delta and epsilon subunits.</text>
</comment>
<evidence type="ECO:0000256" key="8">
    <source>
        <dbReference type="ARBA" id="ARBA00022989"/>
    </source>
</evidence>
<comment type="caution">
    <text evidence="16">The sequence shown here is derived from an EMBL/GenBank/DDBJ whole genome shotgun (WGS) entry which is preliminary data.</text>
</comment>
<dbReference type="AlphaFoldDB" id="A0A6B3LSR2"/>
<dbReference type="InterPro" id="IPR035921">
    <property type="entry name" value="F/V-ATP_Csub_sf"/>
</dbReference>
<dbReference type="GO" id="GO:0005886">
    <property type="term" value="C:plasma membrane"/>
    <property type="evidence" value="ECO:0007669"/>
    <property type="project" value="UniProtKB-SubCell"/>
</dbReference>
<sequence>MLLAILLQAATDFGLAIMGAGIGAGLVALGAGLGIGRIGGSAMESIARQPEAGGKIQTAMIIAAALIEGVALFGVVVCLLISFKG</sequence>
<evidence type="ECO:0000256" key="14">
    <source>
        <dbReference type="HAMAP-Rule" id="MF_01396"/>
    </source>
</evidence>
<dbReference type="InterPro" id="IPR005953">
    <property type="entry name" value="ATP_synth_csu_bac/chlpt"/>
</dbReference>
<dbReference type="SUPFAM" id="SSF81333">
    <property type="entry name" value="F1F0 ATP synthase subunit C"/>
    <property type="match status" value="1"/>
</dbReference>
<keyword evidence="9 14" id="KW-0406">Ion transport</keyword>
<evidence type="ECO:0000256" key="4">
    <source>
        <dbReference type="ARBA" id="ARBA00022475"/>
    </source>
</evidence>
<dbReference type="InterPro" id="IPR000454">
    <property type="entry name" value="ATP_synth_F0_csu"/>
</dbReference>
<dbReference type="InterPro" id="IPR002379">
    <property type="entry name" value="ATPase_proteolipid_c-like_dom"/>
</dbReference>
<dbReference type="GO" id="GO:0033177">
    <property type="term" value="C:proton-transporting two-sector ATPase complex, proton-transporting domain"/>
    <property type="evidence" value="ECO:0007669"/>
    <property type="project" value="InterPro"/>
</dbReference>
<dbReference type="Gene3D" id="1.20.20.10">
    <property type="entry name" value="F1F0 ATP synthase subunit C"/>
    <property type="match status" value="1"/>
</dbReference>
<dbReference type="PANTHER" id="PTHR10031">
    <property type="entry name" value="ATP SYNTHASE LIPID-BINDING PROTEIN, MITOCHONDRIAL"/>
    <property type="match status" value="1"/>
</dbReference>
<dbReference type="HAMAP" id="MF_01396">
    <property type="entry name" value="ATP_synth_c_bact"/>
    <property type="match status" value="1"/>
</dbReference>
<keyword evidence="5 14" id="KW-0138">CF(0)</keyword>
<dbReference type="RefSeq" id="WP_163911969.1">
    <property type="nucleotide sequence ID" value="NZ_JAAGWD010000001.1"/>
</dbReference>